<gene>
    <name evidence="2" type="ORF">QNH46_07910</name>
</gene>
<sequence length="679" mass="74293">MYPISPIFADYIKRRDKTYKVKALIDGVEYTSANIVEFEIENILAAADEFEIGTAIPSKLIMKLRLPDAIKPNAKVIPYLALSLESMTWLDAKYPWQDMHIPWATGMTEWLPLGEFYIDSREKINDVWTYTCYDKLIMADVAYISQLNYPASQKAVFDEICSRIGFTYDSSVVINSSYQIQAGPAGYTCRQVLAYIAGANGASIYMGKDGIMRFKRFSAGEPAAVELTTADYIRVKQLNPIKTFTRIVVTYNTEDGLTYEAGSGDENHTLYLENPFMTQAQVNALHVRLNGLTYLPLQMTARGFPQFDQGDVIGFEQREGGSWIDTNVAWQDMHIPWDGIMRYTTYILRQTYSFKGGLTHKIEAPSKSDQQSEFQLEGGLTQQVNRLNQNTVRYGKPYFGVTHSRTEGIVIEREDHKSKLTLNSDKMDWQVNGRSSLYYDAQANRLKFTGHLEAATGTFSGDLSAAGGTFRGTLQGVDGTFSGSLQAATGTFSGNLSAAGGTFTGTLQGVDGTFSGTITASNISGSTITGSTLRTAASGRRIEIDQSGLRIYDSSGRERISVDSADGNDMGGLYLSGPSGSWSGTLIGLGSYLQLLASSSMMLAALGGSIYLQGPVHFTNGSSVTGLSLSIADISGLRSELESIKSELRNHTHTVNIGTHNHGNTANQNWGGTFTTSRP</sequence>
<evidence type="ECO:0000256" key="1">
    <source>
        <dbReference type="SAM" id="MobiDB-lite"/>
    </source>
</evidence>
<proteinExistence type="predicted"/>
<protein>
    <submittedName>
        <fullName evidence="2">Uncharacterized protein</fullName>
    </submittedName>
</protein>
<dbReference type="Proteomes" id="UP001177943">
    <property type="component" value="Chromosome"/>
</dbReference>
<dbReference type="RefSeq" id="WP_283927621.1">
    <property type="nucleotide sequence ID" value="NZ_CP126084.1"/>
</dbReference>
<accession>A0AA95KX73</accession>
<dbReference type="KEGG" id="pwn:QNH46_07910"/>
<dbReference type="EMBL" id="CP126084">
    <property type="protein sequence ID" value="WHX50560.1"/>
    <property type="molecule type" value="Genomic_DNA"/>
</dbReference>
<reference evidence="2" key="1">
    <citation type="submission" date="2023-05" db="EMBL/GenBank/DDBJ databases">
        <title>Comparative genomics of Bacillaceae isolates and their secondary metabolite potential.</title>
        <authorList>
            <person name="Song L."/>
            <person name="Nielsen L.J."/>
            <person name="Mohite O."/>
            <person name="Xu X."/>
            <person name="Weber T."/>
            <person name="Kovacs A.T."/>
        </authorList>
    </citation>
    <scope>NUCLEOTIDE SEQUENCE</scope>
    <source>
        <strain evidence="2">B2_4</strain>
    </source>
</reference>
<organism evidence="2 3">
    <name type="scientific">Paenibacillus woosongensis</name>
    <dbReference type="NCBI Taxonomy" id="307580"/>
    <lineage>
        <taxon>Bacteria</taxon>
        <taxon>Bacillati</taxon>
        <taxon>Bacillota</taxon>
        <taxon>Bacilli</taxon>
        <taxon>Bacillales</taxon>
        <taxon>Paenibacillaceae</taxon>
        <taxon>Paenibacillus</taxon>
    </lineage>
</organism>
<evidence type="ECO:0000313" key="2">
    <source>
        <dbReference type="EMBL" id="WHX50560.1"/>
    </source>
</evidence>
<dbReference type="AlphaFoldDB" id="A0AA95KX73"/>
<evidence type="ECO:0000313" key="3">
    <source>
        <dbReference type="Proteomes" id="UP001177943"/>
    </source>
</evidence>
<name>A0AA95KX73_9BACL</name>
<feature type="region of interest" description="Disordered" evidence="1">
    <location>
        <begin position="655"/>
        <end position="679"/>
    </location>
</feature>